<keyword evidence="2" id="KW-0092">Biotin</keyword>
<evidence type="ECO:0000256" key="3">
    <source>
        <dbReference type="ARBA" id="ARBA00024227"/>
    </source>
</evidence>
<dbReference type="EC" id="6.3.4.15" evidence="3"/>
<evidence type="ECO:0000313" key="6">
    <source>
        <dbReference type="EMBL" id="VCU09315.1"/>
    </source>
</evidence>
<dbReference type="Proteomes" id="UP000289200">
    <property type="component" value="Unassembled WGS sequence"/>
</dbReference>
<organism evidence="6 7">
    <name type="scientific">Rhodoplanes serenus</name>
    <dbReference type="NCBI Taxonomy" id="200615"/>
    <lineage>
        <taxon>Bacteria</taxon>
        <taxon>Pseudomonadati</taxon>
        <taxon>Pseudomonadota</taxon>
        <taxon>Alphaproteobacteria</taxon>
        <taxon>Hyphomicrobiales</taxon>
        <taxon>Nitrobacteraceae</taxon>
        <taxon>Rhodoplanes</taxon>
    </lineage>
</organism>
<dbReference type="Gene3D" id="3.30.930.10">
    <property type="entry name" value="Bira Bifunctional Protein, Domain 2"/>
    <property type="match status" value="1"/>
</dbReference>
<dbReference type="CDD" id="cd16442">
    <property type="entry name" value="BPL"/>
    <property type="match status" value="1"/>
</dbReference>
<feature type="domain" description="BPL/LPL catalytic" evidence="5">
    <location>
        <begin position="7"/>
        <end position="199"/>
    </location>
</feature>
<dbReference type="EMBL" id="UWOC01000145">
    <property type="protein sequence ID" value="VCU09315.1"/>
    <property type="molecule type" value="Genomic_DNA"/>
</dbReference>
<dbReference type="Gene3D" id="2.30.30.100">
    <property type="match status" value="1"/>
</dbReference>
<dbReference type="OrthoDB" id="9807064at2"/>
<evidence type="ECO:0000256" key="4">
    <source>
        <dbReference type="ARBA" id="ARBA00047846"/>
    </source>
</evidence>
<gene>
    <name evidence="6" type="primary">birA</name>
    <name evidence="6" type="ORF">RHODGE_RHODGE_02489</name>
</gene>
<dbReference type="GO" id="GO:0005737">
    <property type="term" value="C:cytoplasm"/>
    <property type="evidence" value="ECO:0007669"/>
    <property type="project" value="TreeGrafter"/>
</dbReference>
<evidence type="ECO:0000256" key="2">
    <source>
        <dbReference type="ARBA" id="ARBA00023267"/>
    </source>
</evidence>
<comment type="catalytic activity">
    <reaction evidence="4">
        <text>biotin + L-lysyl-[protein] + ATP = N(6)-biotinyl-L-lysyl-[protein] + AMP + diphosphate + H(+)</text>
        <dbReference type="Rhea" id="RHEA:11756"/>
        <dbReference type="Rhea" id="RHEA-COMP:9752"/>
        <dbReference type="Rhea" id="RHEA-COMP:10505"/>
        <dbReference type="ChEBI" id="CHEBI:15378"/>
        <dbReference type="ChEBI" id="CHEBI:29969"/>
        <dbReference type="ChEBI" id="CHEBI:30616"/>
        <dbReference type="ChEBI" id="CHEBI:33019"/>
        <dbReference type="ChEBI" id="CHEBI:57586"/>
        <dbReference type="ChEBI" id="CHEBI:83144"/>
        <dbReference type="ChEBI" id="CHEBI:456215"/>
        <dbReference type="EC" id="6.3.4.15"/>
    </reaction>
</comment>
<dbReference type="AlphaFoldDB" id="A0A447CVK1"/>
<name>A0A447CVK1_9BRAD</name>
<dbReference type="RefSeq" id="WP_129609240.1">
    <property type="nucleotide sequence ID" value="NZ_UWOC01000145.1"/>
</dbReference>
<dbReference type="InterPro" id="IPR003142">
    <property type="entry name" value="BPL_C"/>
</dbReference>
<evidence type="ECO:0000259" key="5">
    <source>
        <dbReference type="PROSITE" id="PS51733"/>
    </source>
</evidence>
<dbReference type="PANTHER" id="PTHR12835">
    <property type="entry name" value="BIOTIN PROTEIN LIGASE"/>
    <property type="match status" value="1"/>
</dbReference>
<protein>
    <recommendedName>
        <fullName evidence="3">biotin--[biotin carboxyl-carrier protein] ligase</fullName>
        <ecNumber evidence="3">6.3.4.15</ecNumber>
    </recommendedName>
</protein>
<dbReference type="InterPro" id="IPR004408">
    <property type="entry name" value="Biotin_CoA_COase_ligase"/>
</dbReference>
<dbReference type="InterPro" id="IPR045864">
    <property type="entry name" value="aa-tRNA-synth_II/BPL/LPL"/>
</dbReference>
<dbReference type="NCBIfam" id="TIGR00121">
    <property type="entry name" value="birA_ligase"/>
    <property type="match status" value="1"/>
</dbReference>
<dbReference type="PANTHER" id="PTHR12835:SF5">
    <property type="entry name" value="BIOTIN--PROTEIN LIGASE"/>
    <property type="match status" value="1"/>
</dbReference>
<proteinExistence type="predicted"/>
<keyword evidence="1 6" id="KW-0436">Ligase</keyword>
<sequence>MRNDRHASGHAEDACVLDPSAAAAGVRHRAFDTIDSTNAEALRRAGEGERGPLWITAVRQTAGRGRRGRPWASEPGNLHASLLLADPAPIPQASQLSFVAGLAVHDALCAVAPALAARLTLKWPNDVLCGGRKLAGILVEGETRGGLTAVVGIGIDCVHHPAEALYPATDLAAEGASVSAGQVFAALSRTMVRRLAEWDRSHGFETIRRAWLARGPAPGAALTVRFDNTETTGLFETIDEHGNLVITGAEGIHRIAAGDVFPLARPGPAPSANRRYP</sequence>
<dbReference type="GO" id="GO:0004077">
    <property type="term" value="F:biotin--[biotin carboxyl-carrier protein] ligase activity"/>
    <property type="evidence" value="ECO:0007669"/>
    <property type="project" value="UniProtKB-EC"/>
</dbReference>
<accession>A0A447CVK1</accession>
<comment type="caution">
    <text evidence="6">The sequence shown here is derived from an EMBL/GenBank/DDBJ whole genome shotgun (WGS) entry which is preliminary data.</text>
</comment>
<dbReference type="SUPFAM" id="SSF55681">
    <property type="entry name" value="Class II aaRS and biotin synthetases"/>
    <property type="match status" value="1"/>
</dbReference>
<dbReference type="InterPro" id="IPR004143">
    <property type="entry name" value="BPL_LPL_catalytic"/>
</dbReference>
<dbReference type="Pfam" id="PF02237">
    <property type="entry name" value="BPL_C"/>
    <property type="match status" value="1"/>
</dbReference>
<reference evidence="7" key="1">
    <citation type="submission" date="2018-10" db="EMBL/GenBank/DDBJ databases">
        <authorList>
            <person name="Peiro R."/>
            <person name="Begona"/>
            <person name="Cbmso G."/>
            <person name="Lopez M."/>
            <person name="Gonzalez S."/>
            <person name="Sacristan E."/>
            <person name="Castillo E."/>
        </authorList>
    </citation>
    <scope>NUCLEOTIDE SEQUENCE [LARGE SCALE GENOMIC DNA]</scope>
</reference>
<dbReference type="Pfam" id="PF03099">
    <property type="entry name" value="BPL_LplA_LipB"/>
    <property type="match status" value="1"/>
</dbReference>
<evidence type="ECO:0000313" key="7">
    <source>
        <dbReference type="Proteomes" id="UP000289200"/>
    </source>
</evidence>
<dbReference type="PROSITE" id="PS51733">
    <property type="entry name" value="BPL_LPL_CATALYTIC"/>
    <property type="match status" value="1"/>
</dbReference>
<evidence type="ECO:0000256" key="1">
    <source>
        <dbReference type="ARBA" id="ARBA00022598"/>
    </source>
</evidence>
<keyword evidence="7" id="KW-1185">Reference proteome</keyword>